<keyword evidence="12" id="KW-1185">Reference proteome</keyword>
<evidence type="ECO:0000313" key="12">
    <source>
        <dbReference type="Proteomes" id="UP000000235"/>
    </source>
</evidence>
<dbReference type="GO" id="GO:0004075">
    <property type="term" value="F:biotin carboxylase activity"/>
    <property type="evidence" value="ECO:0007669"/>
    <property type="project" value="UniProtKB-EC"/>
</dbReference>
<keyword evidence="3 11" id="KW-0436">Ligase</keyword>
<dbReference type="PATRIC" id="fig|369723.5.peg.2579"/>
<dbReference type="InterPro" id="IPR011054">
    <property type="entry name" value="Rudment_hybrid_motif"/>
</dbReference>
<dbReference type="Pfam" id="PF02786">
    <property type="entry name" value="CPSase_L_D2"/>
    <property type="match status" value="1"/>
</dbReference>
<keyword evidence="5 8" id="KW-0067">ATP-binding</keyword>
<gene>
    <name evidence="11" type="ordered locus">Strop_2503</name>
</gene>
<dbReference type="Pfam" id="PF00289">
    <property type="entry name" value="Biotin_carb_N"/>
    <property type="match status" value="1"/>
</dbReference>
<reference evidence="12" key="1">
    <citation type="journal article" date="2007" name="Proc. Natl. Acad. Sci. U.S.A.">
        <title>Genome sequencing reveals complex secondary metabolome in the marine actinomycete Salinispora tropica.</title>
        <authorList>
            <person name="Udwary D.W."/>
            <person name="Zeigler L."/>
            <person name="Asolkar R.N."/>
            <person name="Singan V."/>
            <person name="Lapidus A."/>
            <person name="Fenical W."/>
            <person name="Jensen P.R."/>
            <person name="Moore B.S."/>
        </authorList>
    </citation>
    <scope>NUCLEOTIDE SEQUENCE [LARGE SCALE GENOMIC DNA]</scope>
    <source>
        <strain evidence="12">ATCC BAA-916 / DSM 44818 / CNB-440</strain>
    </source>
</reference>
<accession>A4X7U9</accession>
<sequence>MFGKVLIANRGEIALRVLRACRELGIRTAVVYSTADADSTAVRLADEAVLIGPAASRRSYLNPAAIVEAARLVGAQAVHPGYGFLSEDADFAEICADNGLVFVGPPPQVVAALADKSSARALMSRAGLPLPPGSIAPVPSAADAARVAAEVGYPVIVKAAAGGGGRGMTVVSAPAELPRAYARTRAAAQVAFGDDRVYVEQYLGNARHVEVQVLCDAHGNGVHLGTRDCSVQRRHQKLVEEAPAPALSATTLAAVADSALRGALEVGFTGAGTVEFLVDPAEQFHFLEINCRIQVEHPVTEMITGIDLVHEQLHLAAGGTLRWRQEEIETHGVAVECRVNVEDPDRDFAPTPGRLERFVPPGGPFTRVDTHGYPGYVVGPHYDSLLAKVAVWAPDRELALNRLERALGEFDVAGPGVHTTIPFVRRVLDDAAFRKGRHCTGLVETLLGDLPTQSRRNA</sequence>
<dbReference type="PROSITE" id="PS00866">
    <property type="entry name" value="CPSASE_1"/>
    <property type="match status" value="1"/>
</dbReference>
<evidence type="ECO:0000256" key="2">
    <source>
        <dbReference type="ARBA" id="ARBA00013263"/>
    </source>
</evidence>
<dbReference type="HOGENOM" id="CLU_000395_3_2_11"/>
<dbReference type="GO" id="GO:0046872">
    <property type="term" value="F:metal ion binding"/>
    <property type="evidence" value="ECO:0007669"/>
    <property type="project" value="InterPro"/>
</dbReference>
<feature type="domain" description="Biotin carboxylation" evidence="10">
    <location>
        <begin position="1"/>
        <end position="448"/>
    </location>
</feature>
<evidence type="ECO:0000256" key="5">
    <source>
        <dbReference type="ARBA" id="ARBA00022840"/>
    </source>
</evidence>
<keyword evidence="11" id="KW-0808">Transferase</keyword>
<comment type="catalytic activity">
    <reaction evidence="7">
        <text>N(6)-biotinyl-L-lysyl-[protein] + hydrogencarbonate + ATP = N(6)-carboxybiotinyl-L-lysyl-[protein] + ADP + phosphate + H(+)</text>
        <dbReference type="Rhea" id="RHEA:13501"/>
        <dbReference type="Rhea" id="RHEA-COMP:10505"/>
        <dbReference type="Rhea" id="RHEA-COMP:10506"/>
        <dbReference type="ChEBI" id="CHEBI:15378"/>
        <dbReference type="ChEBI" id="CHEBI:17544"/>
        <dbReference type="ChEBI" id="CHEBI:30616"/>
        <dbReference type="ChEBI" id="CHEBI:43474"/>
        <dbReference type="ChEBI" id="CHEBI:83144"/>
        <dbReference type="ChEBI" id="CHEBI:83145"/>
        <dbReference type="ChEBI" id="CHEBI:456216"/>
        <dbReference type="EC" id="6.3.4.14"/>
    </reaction>
</comment>
<dbReference type="InterPro" id="IPR005479">
    <property type="entry name" value="CPAse_ATP-bd"/>
</dbReference>
<dbReference type="SUPFAM" id="SSF56059">
    <property type="entry name" value="Glutathione synthetase ATP-binding domain-like"/>
    <property type="match status" value="1"/>
</dbReference>
<dbReference type="PANTHER" id="PTHR48095">
    <property type="entry name" value="PYRUVATE CARBOXYLASE SUBUNIT A"/>
    <property type="match status" value="1"/>
</dbReference>
<dbReference type="EC" id="6.3.4.14" evidence="2"/>
<dbReference type="InterPro" id="IPR011764">
    <property type="entry name" value="Biotin_carboxylation_dom"/>
</dbReference>
<dbReference type="PROSITE" id="PS50979">
    <property type="entry name" value="BC"/>
    <property type="match status" value="1"/>
</dbReference>
<evidence type="ECO:0000256" key="6">
    <source>
        <dbReference type="ARBA" id="ARBA00023267"/>
    </source>
</evidence>
<dbReference type="Pfam" id="PF02785">
    <property type="entry name" value="Biotin_carb_C"/>
    <property type="match status" value="1"/>
</dbReference>
<dbReference type="GO" id="GO:0016740">
    <property type="term" value="F:transferase activity"/>
    <property type="evidence" value="ECO:0007669"/>
    <property type="project" value="UniProtKB-KW"/>
</dbReference>
<dbReference type="AlphaFoldDB" id="A4X7U9"/>
<evidence type="ECO:0000256" key="7">
    <source>
        <dbReference type="ARBA" id="ARBA00048600"/>
    </source>
</evidence>
<dbReference type="eggNOG" id="COG0439">
    <property type="taxonomic scope" value="Bacteria"/>
</dbReference>
<dbReference type="InterPro" id="IPR016185">
    <property type="entry name" value="PreATP-grasp_dom_sf"/>
</dbReference>
<dbReference type="PROSITE" id="PS50975">
    <property type="entry name" value="ATP_GRASP"/>
    <property type="match status" value="1"/>
</dbReference>
<evidence type="ECO:0000313" key="11">
    <source>
        <dbReference type="EMBL" id="ABP54949.1"/>
    </source>
</evidence>
<evidence type="ECO:0000256" key="3">
    <source>
        <dbReference type="ARBA" id="ARBA00022598"/>
    </source>
</evidence>
<proteinExistence type="predicted"/>
<dbReference type="PANTHER" id="PTHR48095:SF2">
    <property type="entry name" value="BIOTIN CARBOXYLASE, CHLOROPLASTIC"/>
    <property type="match status" value="1"/>
</dbReference>
<dbReference type="InterPro" id="IPR051602">
    <property type="entry name" value="ACC_Biotin_Carboxylase"/>
</dbReference>
<dbReference type="Gene3D" id="3.30.470.20">
    <property type="entry name" value="ATP-grasp fold, B domain"/>
    <property type="match status" value="1"/>
</dbReference>
<dbReference type="SUPFAM" id="SSF52440">
    <property type="entry name" value="PreATP-grasp domain"/>
    <property type="match status" value="1"/>
</dbReference>
<evidence type="ECO:0000259" key="9">
    <source>
        <dbReference type="PROSITE" id="PS50975"/>
    </source>
</evidence>
<comment type="function">
    <text evidence="1">This protein is a component of the acetyl coenzyme A carboxylase complex; first, biotin carboxylase catalyzes the carboxylation of the carrier protein and then the transcarboxylase transfers the carboxyl group to form malonyl-CoA.</text>
</comment>
<keyword evidence="4 8" id="KW-0547">Nucleotide-binding</keyword>
<dbReference type="SMART" id="SM00878">
    <property type="entry name" value="Biotin_carb_C"/>
    <property type="match status" value="1"/>
</dbReference>
<dbReference type="SUPFAM" id="SSF51246">
    <property type="entry name" value="Rudiment single hybrid motif"/>
    <property type="match status" value="1"/>
</dbReference>
<evidence type="ECO:0000256" key="8">
    <source>
        <dbReference type="PROSITE-ProRule" id="PRU00409"/>
    </source>
</evidence>
<dbReference type="STRING" id="369723.Strop_2503"/>
<name>A4X7U9_SALTO</name>
<organism evidence="11 12">
    <name type="scientific">Salinispora tropica (strain ATCC BAA-916 / DSM 44818 / JCM 13857 / NBRC 105044 / CNB-440)</name>
    <dbReference type="NCBI Taxonomy" id="369723"/>
    <lineage>
        <taxon>Bacteria</taxon>
        <taxon>Bacillati</taxon>
        <taxon>Actinomycetota</taxon>
        <taxon>Actinomycetes</taxon>
        <taxon>Micromonosporales</taxon>
        <taxon>Micromonosporaceae</taxon>
        <taxon>Salinispora</taxon>
    </lineage>
</organism>
<evidence type="ECO:0000259" key="10">
    <source>
        <dbReference type="PROSITE" id="PS50979"/>
    </source>
</evidence>
<evidence type="ECO:0000256" key="4">
    <source>
        <dbReference type="ARBA" id="ARBA00022741"/>
    </source>
</evidence>
<dbReference type="KEGG" id="stp:Strop_2503"/>
<dbReference type="EMBL" id="CP000667">
    <property type="protein sequence ID" value="ABP54949.1"/>
    <property type="molecule type" value="Genomic_DNA"/>
</dbReference>
<feature type="domain" description="ATP-grasp" evidence="9">
    <location>
        <begin position="120"/>
        <end position="317"/>
    </location>
</feature>
<dbReference type="FunFam" id="3.40.50.20:FF:000010">
    <property type="entry name" value="Propionyl-CoA carboxylase subunit alpha"/>
    <property type="match status" value="1"/>
</dbReference>
<dbReference type="Proteomes" id="UP000000235">
    <property type="component" value="Chromosome"/>
</dbReference>
<keyword evidence="6" id="KW-0092">Biotin</keyword>
<dbReference type="InterPro" id="IPR005481">
    <property type="entry name" value="BC-like_N"/>
</dbReference>
<dbReference type="NCBIfam" id="NF006367">
    <property type="entry name" value="PRK08591.1"/>
    <property type="match status" value="1"/>
</dbReference>
<protein>
    <recommendedName>
        <fullName evidence="2">biotin carboxylase</fullName>
        <ecNumber evidence="2">6.3.4.14</ecNumber>
    </recommendedName>
</protein>
<dbReference type="InterPro" id="IPR005482">
    <property type="entry name" value="Biotin_COase_C"/>
</dbReference>
<evidence type="ECO:0000256" key="1">
    <source>
        <dbReference type="ARBA" id="ARBA00003761"/>
    </source>
</evidence>
<dbReference type="InterPro" id="IPR011761">
    <property type="entry name" value="ATP-grasp"/>
</dbReference>
<dbReference type="GO" id="GO:0005524">
    <property type="term" value="F:ATP binding"/>
    <property type="evidence" value="ECO:0007669"/>
    <property type="project" value="UniProtKB-UniRule"/>
</dbReference>
<dbReference type="RefSeq" id="WP_012013730.1">
    <property type="nucleotide sequence ID" value="NC_009380.1"/>
</dbReference>